<organism evidence="1 2">
    <name type="scientific">Candidatus Endobugula sertula</name>
    <name type="common">Bugula neritina bacterial symbiont</name>
    <dbReference type="NCBI Taxonomy" id="62101"/>
    <lineage>
        <taxon>Bacteria</taxon>
        <taxon>Pseudomonadati</taxon>
        <taxon>Pseudomonadota</taxon>
        <taxon>Gammaproteobacteria</taxon>
        <taxon>Cellvibrionales</taxon>
        <taxon>Cellvibrionaceae</taxon>
        <taxon>Candidatus Endobugula</taxon>
    </lineage>
</organism>
<proteinExistence type="predicted"/>
<name>A0A1D2QPG8_9GAMM</name>
<dbReference type="AlphaFoldDB" id="A0A1D2QPG8"/>
<comment type="caution">
    <text evidence="1">The sequence shown here is derived from an EMBL/GenBank/DDBJ whole genome shotgun (WGS) entry which is preliminary data.</text>
</comment>
<evidence type="ECO:0000313" key="1">
    <source>
        <dbReference type="EMBL" id="ODS23478.1"/>
    </source>
</evidence>
<gene>
    <name evidence="1" type="ORF">AB835_08570</name>
</gene>
<dbReference type="STRING" id="62101.AB835_08570"/>
<evidence type="ECO:0000313" key="2">
    <source>
        <dbReference type="Proteomes" id="UP000242502"/>
    </source>
</evidence>
<dbReference type="Proteomes" id="UP000242502">
    <property type="component" value="Unassembled WGS sequence"/>
</dbReference>
<accession>A0A1D2QPG8</accession>
<sequence>MLHVSKGEAWKHDNSCSIGIRALEDNSGFAPDGSHYYTSTITGTDPKRRRSYVKFEETIERVRKRTGGFQRAGRANKELLLIVAKMLQKIQSQGIKVVAFLPPVAPPVIDVMTDSRSLYQWNNYRYIKDIVDGLAREGYKVHNLFDSTEYGSGTCEFVDGIHGGDVTYARILRAMVANGEKSLREFINLPYIDSVIKKYQGLAMIPDARVTTQKEVDFLELDCKKMEY</sequence>
<protein>
    <submittedName>
        <fullName evidence="1">Uncharacterized protein</fullName>
    </submittedName>
</protein>
<dbReference type="EMBL" id="MDLC01000027">
    <property type="protein sequence ID" value="ODS23478.1"/>
    <property type="molecule type" value="Genomic_DNA"/>
</dbReference>
<reference evidence="1 2" key="1">
    <citation type="journal article" date="2016" name="Appl. Environ. Microbiol.">
        <title>Lack of Overt Genome Reduction in the Bryostatin-Producing Bryozoan Symbiont "Candidatus Endobugula sertula".</title>
        <authorList>
            <person name="Miller I.J."/>
            <person name="Vanee N."/>
            <person name="Fong S.S."/>
            <person name="Lim-Fong G.E."/>
            <person name="Kwan J.C."/>
        </authorList>
    </citation>
    <scope>NUCLEOTIDE SEQUENCE [LARGE SCALE GENOMIC DNA]</scope>
    <source>
        <strain evidence="1">AB1-4</strain>
    </source>
</reference>